<feature type="domain" description="ChrR-like cupin" evidence="1">
    <location>
        <begin position="19"/>
        <end position="123"/>
    </location>
</feature>
<dbReference type="InterPro" id="IPR014710">
    <property type="entry name" value="RmlC-like_jellyroll"/>
</dbReference>
<dbReference type="KEGG" id="pspu:NA29_11810"/>
<dbReference type="RefSeq" id="WP_052252608.1">
    <property type="nucleotide sequence ID" value="NZ_CABPRX010000003.1"/>
</dbReference>
<dbReference type="SUPFAM" id="SSF51182">
    <property type="entry name" value="RmlC-like cupins"/>
    <property type="match status" value="1"/>
</dbReference>
<sequence length="140" mass="15519">MSDNDKQTKTAGAPMPSMAEILLHSETMPWREKSLAGVAEKMFWRDDETGASIALIKFSKGAGIPAPHSHASNQFMYCLSGKYEYTSTGVTLLPGSFYCNPKGNVHGPTIAHEETVVVEIYDGPHYPQKPDWYTDERDAH</sequence>
<keyword evidence="3" id="KW-1185">Reference proteome</keyword>
<name>A0A239SDH2_9BURK</name>
<proteinExistence type="predicted"/>
<dbReference type="Pfam" id="PF12973">
    <property type="entry name" value="Cupin_7"/>
    <property type="match status" value="1"/>
</dbReference>
<gene>
    <name evidence="2" type="ORF">SAMEA4530655_01506</name>
</gene>
<evidence type="ECO:0000313" key="3">
    <source>
        <dbReference type="Proteomes" id="UP000215126"/>
    </source>
</evidence>
<dbReference type="InterPro" id="IPR025979">
    <property type="entry name" value="ChrR-like_cupin_dom"/>
</dbReference>
<dbReference type="EMBL" id="LT906435">
    <property type="protein sequence ID" value="SNU83490.1"/>
    <property type="molecule type" value="Genomic_DNA"/>
</dbReference>
<dbReference type="Gene3D" id="2.60.120.10">
    <property type="entry name" value="Jelly Rolls"/>
    <property type="match status" value="1"/>
</dbReference>
<reference evidence="2 3" key="1">
    <citation type="submission" date="2017-06" db="EMBL/GenBank/DDBJ databases">
        <authorList>
            <consortium name="Pathogen Informatics"/>
        </authorList>
    </citation>
    <scope>NUCLEOTIDE SEQUENCE [LARGE SCALE GENOMIC DNA]</scope>
    <source>
        <strain evidence="2 3">NCTC13161</strain>
    </source>
</reference>
<dbReference type="AlphaFoldDB" id="A0A239SDH2"/>
<dbReference type="GeneID" id="88094178"/>
<organism evidence="2 3">
    <name type="scientific">Pandoraea sputorum</name>
    <dbReference type="NCBI Taxonomy" id="93222"/>
    <lineage>
        <taxon>Bacteria</taxon>
        <taxon>Pseudomonadati</taxon>
        <taxon>Pseudomonadota</taxon>
        <taxon>Betaproteobacteria</taxon>
        <taxon>Burkholderiales</taxon>
        <taxon>Burkholderiaceae</taxon>
        <taxon>Pandoraea</taxon>
    </lineage>
</organism>
<dbReference type="Proteomes" id="UP000215126">
    <property type="component" value="Chromosome 1"/>
</dbReference>
<accession>A0A239SDH2</accession>
<dbReference type="InterPro" id="IPR011051">
    <property type="entry name" value="RmlC_Cupin_sf"/>
</dbReference>
<protein>
    <submittedName>
        <fullName evidence="2">Cupin domain</fullName>
    </submittedName>
</protein>
<dbReference type="STRING" id="93222.NA29_11810"/>
<evidence type="ECO:0000259" key="1">
    <source>
        <dbReference type="Pfam" id="PF12973"/>
    </source>
</evidence>
<evidence type="ECO:0000313" key="2">
    <source>
        <dbReference type="EMBL" id="SNU83490.1"/>
    </source>
</evidence>